<evidence type="ECO:0000313" key="4">
    <source>
        <dbReference type="Proteomes" id="UP001321506"/>
    </source>
</evidence>
<sequence>MPDPADATPAAEPATSGATAPRSSTSRWVIYSVVRVVMFVGVFVLLWALGMDLWLAGIATAIITLCISYIFIPQPKRAPRVEKPDVDAEVEDAVIADAAPLSPGDDPQFGGQPAVEQPPAPASGNASDATRENEPTPSEGDRSGER</sequence>
<evidence type="ECO:0008006" key="5">
    <source>
        <dbReference type="Google" id="ProtNLM"/>
    </source>
</evidence>
<dbReference type="EMBL" id="JASATX010000003">
    <property type="protein sequence ID" value="MDI2098899.1"/>
    <property type="molecule type" value="Genomic_DNA"/>
</dbReference>
<evidence type="ECO:0000256" key="1">
    <source>
        <dbReference type="SAM" id="MobiDB-lite"/>
    </source>
</evidence>
<name>A0AAW6T972_9MICO</name>
<feature type="region of interest" description="Disordered" evidence="1">
    <location>
        <begin position="1"/>
        <end position="21"/>
    </location>
</feature>
<dbReference type="AlphaFoldDB" id="A0AAW6T972"/>
<feature type="region of interest" description="Disordered" evidence="1">
    <location>
        <begin position="78"/>
        <end position="146"/>
    </location>
</feature>
<protein>
    <recommendedName>
        <fullName evidence="5">DUF4229 domain-containing protein</fullName>
    </recommendedName>
</protein>
<proteinExistence type="predicted"/>
<comment type="caution">
    <text evidence="3">The sequence shown here is derived from an EMBL/GenBank/DDBJ whole genome shotgun (WGS) entry which is preliminary data.</text>
</comment>
<evidence type="ECO:0000313" key="3">
    <source>
        <dbReference type="EMBL" id="MDI2098899.1"/>
    </source>
</evidence>
<keyword evidence="4" id="KW-1185">Reference proteome</keyword>
<reference evidence="3 4" key="1">
    <citation type="submission" date="2023-04" db="EMBL/GenBank/DDBJ databases">
        <title>Klugiella caeni sp. nov. isolated from the sludge of biochemical tank.</title>
        <authorList>
            <person name="Geng K."/>
        </authorList>
    </citation>
    <scope>NUCLEOTIDE SEQUENCE [LARGE SCALE GENOMIC DNA]</scope>
    <source>
        <strain evidence="3 4">YN-L-19</strain>
    </source>
</reference>
<keyword evidence="2" id="KW-0472">Membrane</keyword>
<feature type="compositionally biased region" description="Basic and acidic residues" evidence="1">
    <location>
        <begin position="129"/>
        <end position="146"/>
    </location>
</feature>
<keyword evidence="2" id="KW-1133">Transmembrane helix</keyword>
<dbReference type="Proteomes" id="UP001321506">
    <property type="component" value="Unassembled WGS sequence"/>
</dbReference>
<organism evidence="3 4">
    <name type="scientific">Ruicaihuangia caeni</name>
    <dbReference type="NCBI Taxonomy" id="3042517"/>
    <lineage>
        <taxon>Bacteria</taxon>
        <taxon>Bacillati</taxon>
        <taxon>Actinomycetota</taxon>
        <taxon>Actinomycetes</taxon>
        <taxon>Micrococcales</taxon>
        <taxon>Microbacteriaceae</taxon>
        <taxon>Ruicaihuangia</taxon>
    </lineage>
</organism>
<feature type="compositionally biased region" description="Low complexity" evidence="1">
    <location>
        <begin position="1"/>
        <end position="15"/>
    </location>
</feature>
<dbReference type="RefSeq" id="WP_281488691.1">
    <property type="nucleotide sequence ID" value="NZ_JASATX010000003.1"/>
</dbReference>
<accession>A0AAW6T972</accession>
<feature type="transmembrane region" description="Helical" evidence="2">
    <location>
        <begin position="53"/>
        <end position="72"/>
    </location>
</feature>
<feature type="transmembrane region" description="Helical" evidence="2">
    <location>
        <begin position="28"/>
        <end position="47"/>
    </location>
</feature>
<evidence type="ECO:0000256" key="2">
    <source>
        <dbReference type="SAM" id="Phobius"/>
    </source>
</evidence>
<keyword evidence="2" id="KW-0812">Transmembrane</keyword>
<gene>
    <name evidence="3" type="ORF">QF206_07985</name>
</gene>